<evidence type="ECO:0000259" key="2">
    <source>
        <dbReference type="Pfam" id="PF03221"/>
    </source>
</evidence>
<evidence type="ECO:0000259" key="3">
    <source>
        <dbReference type="Pfam" id="PF09607"/>
    </source>
</evidence>
<feature type="domain" description="HTH CENPB-type" evidence="2">
    <location>
        <begin position="131"/>
        <end position="166"/>
    </location>
</feature>
<protein>
    <submittedName>
        <fullName evidence="5">Uncharacterized protein</fullName>
    </submittedName>
</protein>
<dbReference type="Pfam" id="PF09607">
    <property type="entry name" value="BrkDBD"/>
    <property type="match status" value="1"/>
</dbReference>
<dbReference type="Gene3D" id="1.10.10.60">
    <property type="entry name" value="Homeodomain-like"/>
    <property type="match status" value="1"/>
</dbReference>
<keyword evidence="1" id="KW-0238">DNA-binding</keyword>
<keyword evidence="4" id="KW-1185">Reference proteome</keyword>
<dbReference type="InterPro" id="IPR018586">
    <property type="entry name" value="Brinker_DNA-bd"/>
</dbReference>
<sequence>MLMKIGIGQRAIEEEEAEAIAETVPDEYSQMKISGEENECQLSLSETTPVEKRKRHNYDAATKLEAIECAQEAKSARSRKYNIKATAKKFRVDRKQVREWITREQNVRQQVSTPGASKRKKLDGTGRKVLNPELDVQIAEWIRKQRTNKHPVSHRIILNRAEEVFRAMKLKVTVLTTGHEKMRVTVCLTATADRKKLLPYVLVNR</sequence>
<evidence type="ECO:0000313" key="4">
    <source>
        <dbReference type="Proteomes" id="UP000887574"/>
    </source>
</evidence>
<feature type="domain" description="Brinker DNA-binding" evidence="3">
    <location>
        <begin position="55"/>
        <end position="111"/>
    </location>
</feature>
<name>A0A915EHI1_9BILA</name>
<reference evidence="5" key="1">
    <citation type="submission" date="2022-11" db="UniProtKB">
        <authorList>
            <consortium name="WormBaseParasite"/>
        </authorList>
    </citation>
    <scope>IDENTIFICATION</scope>
</reference>
<dbReference type="Proteomes" id="UP000887574">
    <property type="component" value="Unplaced"/>
</dbReference>
<evidence type="ECO:0000256" key="1">
    <source>
        <dbReference type="ARBA" id="ARBA00023125"/>
    </source>
</evidence>
<evidence type="ECO:0000313" key="5">
    <source>
        <dbReference type="WBParaSite" id="jg6090"/>
    </source>
</evidence>
<dbReference type="AlphaFoldDB" id="A0A915EHI1"/>
<accession>A0A915EHI1</accession>
<dbReference type="GO" id="GO:0003677">
    <property type="term" value="F:DNA binding"/>
    <property type="evidence" value="ECO:0007669"/>
    <property type="project" value="UniProtKB-KW"/>
</dbReference>
<proteinExistence type="predicted"/>
<dbReference type="WBParaSite" id="jg6090">
    <property type="protein sequence ID" value="jg6090"/>
    <property type="gene ID" value="jg6090"/>
</dbReference>
<dbReference type="InterPro" id="IPR006600">
    <property type="entry name" value="HTH_CenpB_DNA-bd_dom"/>
</dbReference>
<dbReference type="Pfam" id="PF03221">
    <property type="entry name" value="HTH_Tnp_Tc5"/>
    <property type="match status" value="1"/>
</dbReference>
<organism evidence="4 5">
    <name type="scientific">Ditylenchus dipsaci</name>
    <dbReference type="NCBI Taxonomy" id="166011"/>
    <lineage>
        <taxon>Eukaryota</taxon>
        <taxon>Metazoa</taxon>
        <taxon>Ecdysozoa</taxon>
        <taxon>Nematoda</taxon>
        <taxon>Chromadorea</taxon>
        <taxon>Rhabditida</taxon>
        <taxon>Tylenchina</taxon>
        <taxon>Tylenchomorpha</taxon>
        <taxon>Sphaerularioidea</taxon>
        <taxon>Anguinidae</taxon>
        <taxon>Anguininae</taxon>
        <taxon>Ditylenchus</taxon>
    </lineage>
</organism>